<feature type="signal peptide" evidence="7">
    <location>
        <begin position="1"/>
        <end position="22"/>
    </location>
</feature>
<comment type="caution">
    <text evidence="9">The sequence shown here is derived from an EMBL/GenBank/DDBJ whole genome shotgun (WGS) entry which is preliminary data.</text>
</comment>
<feature type="chain" id="PRO_5008642892" description="peptidylprolyl isomerase" evidence="7">
    <location>
        <begin position="23"/>
        <end position="337"/>
    </location>
</feature>
<evidence type="ECO:0000256" key="1">
    <source>
        <dbReference type="ARBA" id="ARBA00000971"/>
    </source>
</evidence>
<dbReference type="InterPro" id="IPR023058">
    <property type="entry name" value="PPIase_PpiC_CS"/>
</dbReference>
<comment type="catalytic activity">
    <reaction evidence="1">
        <text>[protein]-peptidylproline (omega=180) = [protein]-peptidylproline (omega=0)</text>
        <dbReference type="Rhea" id="RHEA:16237"/>
        <dbReference type="Rhea" id="RHEA-COMP:10747"/>
        <dbReference type="Rhea" id="RHEA-COMP:10748"/>
        <dbReference type="ChEBI" id="CHEBI:83833"/>
        <dbReference type="ChEBI" id="CHEBI:83834"/>
        <dbReference type="EC" id="5.2.1.8"/>
    </reaction>
</comment>
<accession>A0A1C0A7Y5</accession>
<evidence type="ECO:0000256" key="5">
    <source>
        <dbReference type="ARBA" id="ARBA00023235"/>
    </source>
</evidence>
<keyword evidence="4 6" id="KW-0697">Rotamase</keyword>
<dbReference type="EMBL" id="LWDV01000009">
    <property type="protein sequence ID" value="OCL26331.1"/>
    <property type="molecule type" value="Genomic_DNA"/>
</dbReference>
<reference evidence="10" key="1">
    <citation type="submission" date="2016-07" db="EMBL/GenBank/DDBJ databases">
        <authorList>
            <person name="Florea S."/>
            <person name="Webb J.S."/>
            <person name="Jaromczyk J."/>
            <person name="Schardl C.L."/>
        </authorList>
    </citation>
    <scope>NUCLEOTIDE SEQUENCE [LARGE SCALE GENOMIC DNA]</scope>
    <source>
        <strain evidence="10">Z6</strain>
    </source>
</reference>
<reference evidence="9 10" key="2">
    <citation type="submission" date="2016-08" db="EMBL/GenBank/DDBJ databases">
        <title>Orenia metallireducens sp. nov. strain Z6, a Novel Metal-reducing Firmicute from the Deep Subsurface.</title>
        <authorList>
            <person name="Maxim B.I."/>
            <person name="Kenneth K."/>
            <person name="Flynn T.M."/>
            <person name="Oloughlin E.J."/>
            <person name="Locke R.A."/>
            <person name="Weber J.R."/>
            <person name="Egan S.M."/>
            <person name="Mackie R.I."/>
            <person name="Cann I.K."/>
        </authorList>
    </citation>
    <scope>NUCLEOTIDE SEQUENCE [LARGE SCALE GENOMIC DNA]</scope>
    <source>
        <strain evidence="9 10">Z6</strain>
    </source>
</reference>
<dbReference type="Pfam" id="PF13616">
    <property type="entry name" value="Rotamase_3"/>
    <property type="match status" value="1"/>
</dbReference>
<dbReference type="PANTHER" id="PTHR47245">
    <property type="entry name" value="PEPTIDYLPROLYL ISOMERASE"/>
    <property type="match status" value="1"/>
</dbReference>
<evidence type="ECO:0000313" key="9">
    <source>
        <dbReference type="EMBL" id="OCL26331.1"/>
    </source>
</evidence>
<proteinExistence type="predicted"/>
<evidence type="ECO:0000259" key="8">
    <source>
        <dbReference type="PROSITE" id="PS50198"/>
    </source>
</evidence>
<evidence type="ECO:0000256" key="6">
    <source>
        <dbReference type="PROSITE-ProRule" id="PRU00278"/>
    </source>
</evidence>
<dbReference type="SUPFAM" id="SSF54534">
    <property type="entry name" value="FKBP-like"/>
    <property type="match status" value="1"/>
</dbReference>
<dbReference type="InterPro" id="IPR050245">
    <property type="entry name" value="PrsA_foldase"/>
</dbReference>
<keyword evidence="10" id="KW-1185">Reference proteome</keyword>
<dbReference type="PANTHER" id="PTHR47245:SF1">
    <property type="entry name" value="FOLDASE PROTEIN PRSA"/>
    <property type="match status" value="1"/>
</dbReference>
<dbReference type="Gene3D" id="1.10.4030.10">
    <property type="entry name" value="Porin chaperone SurA, peptide-binding domain"/>
    <property type="match status" value="1"/>
</dbReference>
<dbReference type="InterPro" id="IPR046357">
    <property type="entry name" value="PPIase_dom_sf"/>
</dbReference>
<dbReference type="InterPro" id="IPR000297">
    <property type="entry name" value="PPIase_PpiC"/>
</dbReference>
<dbReference type="Pfam" id="PF13624">
    <property type="entry name" value="SurA_N_3"/>
    <property type="match status" value="1"/>
</dbReference>
<dbReference type="RefSeq" id="WP_068718045.1">
    <property type="nucleotide sequence ID" value="NZ_LWDV01000009.1"/>
</dbReference>
<dbReference type="SUPFAM" id="SSF109998">
    <property type="entry name" value="Triger factor/SurA peptide-binding domain-like"/>
    <property type="match status" value="1"/>
</dbReference>
<dbReference type="Proteomes" id="UP000093514">
    <property type="component" value="Unassembled WGS sequence"/>
</dbReference>
<dbReference type="GO" id="GO:0003755">
    <property type="term" value="F:peptidyl-prolyl cis-trans isomerase activity"/>
    <property type="evidence" value="ECO:0007669"/>
    <property type="project" value="UniProtKB-KW"/>
</dbReference>
<gene>
    <name evidence="9" type="ORF">U472_10000</name>
</gene>
<keyword evidence="5 6" id="KW-0413">Isomerase</keyword>
<dbReference type="OrthoDB" id="14196at2"/>
<evidence type="ECO:0000256" key="7">
    <source>
        <dbReference type="SAM" id="SignalP"/>
    </source>
</evidence>
<evidence type="ECO:0000313" key="10">
    <source>
        <dbReference type="Proteomes" id="UP000093514"/>
    </source>
</evidence>
<dbReference type="Gene3D" id="3.10.50.40">
    <property type="match status" value="1"/>
</dbReference>
<dbReference type="PROSITE" id="PS01096">
    <property type="entry name" value="PPIC_PPIASE_1"/>
    <property type="match status" value="1"/>
</dbReference>
<dbReference type="PROSITE" id="PS50198">
    <property type="entry name" value="PPIC_PPIASE_2"/>
    <property type="match status" value="1"/>
</dbReference>
<organism evidence="9 10">
    <name type="scientific">Orenia metallireducens</name>
    <dbReference type="NCBI Taxonomy" id="1413210"/>
    <lineage>
        <taxon>Bacteria</taxon>
        <taxon>Bacillati</taxon>
        <taxon>Bacillota</taxon>
        <taxon>Clostridia</taxon>
        <taxon>Halanaerobiales</taxon>
        <taxon>Halobacteroidaceae</taxon>
        <taxon>Orenia</taxon>
    </lineage>
</organism>
<dbReference type="AlphaFoldDB" id="A0A1C0A7Y5"/>
<evidence type="ECO:0000256" key="3">
    <source>
        <dbReference type="ARBA" id="ARBA00022729"/>
    </source>
</evidence>
<keyword evidence="3 7" id="KW-0732">Signal</keyword>
<protein>
    <recommendedName>
        <fullName evidence="2">peptidylprolyl isomerase</fullName>
        <ecNumber evidence="2">5.2.1.8</ecNumber>
    </recommendedName>
</protein>
<dbReference type="EC" id="5.2.1.8" evidence="2"/>
<evidence type="ECO:0000256" key="2">
    <source>
        <dbReference type="ARBA" id="ARBA00013194"/>
    </source>
</evidence>
<name>A0A1C0A7Y5_9FIRM</name>
<sequence length="337" mass="38617">MKFKISLIFMALLLMVNLSVQAKGNSDDDFVAIVNGEGITESELNQFVNTQQLYGQLVQVNREFAQLVFFSEEGKNLLNEYRKQKLDSLVDMKILEIEANNQEITISQGEKNKLLNKQVESIKQQNKLTEEELLKALKSRGINSLEEFKEIMWKENKDEVLIQKLQQQVVDDVVITEEEIEAYYEKNKSKFKRPAQIKARHILIKTDKKSDEEAKDKAQKVLNKLKDGADFAKLAKEYSEGPSAKNGGDLGYFRKGQMVPEFEQAAFDLEVGELSELVKTEFGYHIIKVENRKEAGTISLEEAKGKIKNVLTQQAQQNKWNSFMKGLKEEAKIDIKL</sequence>
<dbReference type="InterPro" id="IPR027304">
    <property type="entry name" value="Trigger_fact/SurA_dom_sf"/>
</dbReference>
<feature type="domain" description="PpiC" evidence="8">
    <location>
        <begin position="194"/>
        <end position="291"/>
    </location>
</feature>
<evidence type="ECO:0000256" key="4">
    <source>
        <dbReference type="ARBA" id="ARBA00023110"/>
    </source>
</evidence>